<keyword evidence="1" id="KW-0812">Transmembrane</keyword>
<dbReference type="OrthoDB" id="118399at2"/>
<proteinExistence type="predicted"/>
<evidence type="ECO:0000313" key="3">
    <source>
        <dbReference type="EMBL" id="KWV52680.1"/>
    </source>
</evidence>
<dbReference type="Proteomes" id="UP000068164">
    <property type="component" value="Unassembled WGS sequence"/>
</dbReference>
<dbReference type="RefSeq" id="WP_062370457.1">
    <property type="nucleotide sequence ID" value="NZ_LNCD01000070.1"/>
</dbReference>
<keyword evidence="1" id="KW-0472">Membrane</keyword>
<feature type="domain" description="DUF6644" evidence="2">
    <location>
        <begin position="24"/>
        <end position="157"/>
    </location>
</feature>
<dbReference type="AlphaFoldDB" id="A0A109JPP2"/>
<accession>A0A109JPP2</accession>
<dbReference type="Pfam" id="PF20349">
    <property type="entry name" value="DUF6644"/>
    <property type="match status" value="1"/>
</dbReference>
<protein>
    <recommendedName>
        <fullName evidence="2">DUF6644 domain-containing protein</fullName>
    </recommendedName>
</protein>
<organism evidence="3 4">
    <name type="scientific">Rhizobium altiplani</name>
    <dbReference type="NCBI Taxonomy" id="1864509"/>
    <lineage>
        <taxon>Bacteria</taxon>
        <taxon>Pseudomonadati</taxon>
        <taxon>Pseudomonadota</taxon>
        <taxon>Alphaproteobacteria</taxon>
        <taxon>Hyphomicrobiales</taxon>
        <taxon>Rhizobiaceae</taxon>
        <taxon>Rhizobium/Agrobacterium group</taxon>
        <taxon>Rhizobium</taxon>
    </lineage>
</organism>
<feature type="transmembrane region" description="Helical" evidence="1">
    <location>
        <begin position="97"/>
        <end position="116"/>
    </location>
</feature>
<dbReference type="InterPro" id="IPR046586">
    <property type="entry name" value="DUF6644"/>
</dbReference>
<name>A0A109JPP2_9HYPH</name>
<keyword evidence="4" id="KW-1185">Reference proteome</keyword>
<feature type="transmembrane region" description="Helical" evidence="1">
    <location>
        <begin position="136"/>
        <end position="156"/>
    </location>
</feature>
<comment type="caution">
    <text evidence="3">The sequence shown here is derived from an EMBL/GenBank/DDBJ whole genome shotgun (WGS) entry which is preliminary data.</text>
</comment>
<evidence type="ECO:0000259" key="2">
    <source>
        <dbReference type="Pfam" id="PF20349"/>
    </source>
</evidence>
<reference evidence="3 4" key="1">
    <citation type="submission" date="2015-11" db="EMBL/GenBank/DDBJ databases">
        <title>Draft Genome Sequence of the Strain BR 10423 (Rhizobium sp.) isolated from nodules of Mimosa pudica.</title>
        <authorList>
            <person name="Barauna A.C."/>
            <person name="Zilli J.E."/>
            <person name="Simoes-Araujo J.L."/>
            <person name="Reis V.M."/>
            <person name="James E.K."/>
            <person name="Reis F.B.Jr."/>
            <person name="Rouws L.F."/>
            <person name="Passos S.R."/>
            <person name="Gois S.R."/>
        </authorList>
    </citation>
    <scope>NUCLEOTIDE SEQUENCE [LARGE SCALE GENOMIC DNA]</scope>
    <source>
        <strain evidence="3 4">BR10423</strain>
    </source>
</reference>
<evidence type="ECO:0000256" key="1">
    <source>
        <dbReference type="SAM" id="Phobius"/>
    </source>
</evidence>
<feature type="transmembrane region" description="Helical" evidence="1">
    <location>
        <begin position="65"/>
        <end position="85"/>
    </location>
</feature>
<keyword evidence="1" id="KW-1133">Transmembrane helix</keyword>
<dbReference type="EMBL" id="LNCD01000070">
    <property type="protein sequence ID" value="KWV52680.1"/>
    <property type="molecule type" value="Genomic_DNA"/>
</dbReference>
<feature type="transmembrane region" description="Helical" evidence="1">
    <location>
        <begin position="22"/>
        <end position="45"/>
    </location>
</feature>
<sequence>MAIEFLEWLAATPLSSGLRRSALVYMVVNAAHILSIGLLIGAILPLDLRLMGCVGSVPLAVVGPFLSRAAAVGLMGAVITGFALFSVKPIEYAENPAFLAKLGLLVLGILNAAVVHAQAAWRRAVSGSAPALSLRLQAGLSAAVWISALLAGRWIGFV</sequence>
<gene>
    <name evidence="3" type="ORF">AS026_04105</name>
</gene>
<evidence type="ECO:0000313" key="4">
    <source>
        <dbReference type="Proteomes" id="UP000068164"/>
    </source>
</evidence>